<comment type="caution">
    <text evidence="3">The sequence shown here is derived from an EMBL/GenBank/DDBJ whole genome shotgun (WGS) entry which is preliminary data.</text>
</comment>
<keyword evidence="1" id="KW-1133">Transmembrane helix</keyword>
<dbReference type="EMBL" id="JAEMOP010000009">
    <property type="protein sequence ID" value="MBJ7316752.1"/>
    <property type="molecule type" value="Genomic_DNA"/>
</dbReference>
<feature type="transmembrane region" description="Helical" evidence="1">
    <location>
        <begin position="140"/>
        <end position="158"/>
    </location>
</feature>
<dbReference type="Proteomes" id="UP000621390">
    <property type="component" value="Unassembled WGS sequence"/>
</dbReference>
<reference evidence="3 5" key="1">
    <citation type="submission" date="2020-09" db="EMBL/GenBank/DDBJ databases">
        <title>Draft Genomes of Bacterial Isolates from North Pond Shallow Sediments.</title>
        <authorList>
            <person name="Kiel Reese B."/>
            <person name="Mullis M."/>
            <person name="Weisend R.E."/>
        </authorList>
    </citation>
    <scope>NUCLEOTIDE SEQUENCE</scope>
    <source>
        <strain evidence="3">KJE-2</strain>
        <strain evidence="2 5">KJE-3</strain>
    </source>
</reference>
<feature type="transmembrane region" description="Helical" evidence="1">
    <location>
        <begin position="107"/>
        <end position="128"/>
    </location>
</feature>
<accession>A0A8I1GDH8</accession>
<name>A0A8I1GDH8_9GAMM</name>
<evidence type="ECO:0000256" key="1">
    <source>
        <dbReference type="SAM" id="Phobius"/>
    </source>
</evidence>
<dbReference type="Proteomes" id="UP000655994">
    <property type="component" value="Unassembled WGS sequence"/>
</dbReference>
<gene>
    <name evidence="2" type="ORF">JHC10_01315</name>
    <name evidence="3" type="ORF">JHC11_12225</name>
</gene>
<organism evidence="3 4">
    <name type="scientific">Idiomarina abyssalis</name>
    <dbReference type="NCBI Taxonomy" id="86102"/>
    <lineage>
        <taxon>Bacteria</taxon>
        <taxon>Pseudomonadati</taxon>
        <taxon>Pseudomonadota</taxon>
        <taxon>Gammaproteobacteria</taxon>
        <taxon>Alteromonadales</taxon>
        <taxon>Idiomarinaceae</taxon>
        <taxon>Idiomarina</taxon>
    </lineage>
</organism>
<sequence length="181" mass="19132">MMHDRFFLHWISQIEALMYIIAVVCGALSVILVIGALLKLVSASQQSSMMGQPMGEHLSIVAHEVVGATLLFSLSAIAVFGAGALGVDVGSSSDQFSYGVPTSASPAQTFIVALCRLFSMSFAVGFAISLRRAADKNGSGYKGPFLMLLFAGALLAPFEVAEFFANAFSPYPVNFGYTPGF</sequence>
<evidence type="ECO:0000313" key="3">
    <source>
        <dbReference type="EMBL" id="MBJ7316752.1"/>
    </source>
</evidence>
<dbReference type="EMBL" id="JAEMOS010000002">
    <property type="protein sequence ID" value="MBJ7265574.1"/>
    <property type="molecule type" value="Genomic_DNA"/>
</dbReference>
<feature type="transmembrane region" description="Helical" evidence="1">
    <location>
        <begin position="16"/>
        <end position="41"/>
    </location>
</feature>
<evidence type="ECO:0000313" key="5">
    <source>
        <dbReference type="Proteomes" id="UP000655994"/>
    </source>
</evidence>
<feature type="transmembrane region" description="Helical" evidence="1">
    <location>
        <begin position="61"/>
        <end position="87"/>
    </location>
</feature>
<keyword evidence="1" id="KW-0812">Transmembrane</keyword>
<evidence type="ECO:0000313" key="4">
    <source>
        <dbReference type="Proteomes" id="UP000621390"/>
    </source>
</evidence>
<dbReference type="RefSeq" id="WP_199493471.1">
    <property type="nucleotide sequence ID" value="NZ_JAEMOP010000009.1"/>
</dbReference>
<proteinExistence type="predicted"/>
<evidence type="ECO:0000313" key="2">
    <source>
        <dbReference type="EMBL" id="MBJ7265574.1"/>
    </source>
</evidence>
<protein>
    <submittedName>
        <fullName evidence="3">Uncharacterized protein</fullName>
    </submittedName>
</protein>
<dbReference type="AlphaFoldDB" id="A0A8I1GDH8"/>
<keyword evidence="1" id="KW-0472">Membrane</keyword>
<keyword evidence="5" id="KW-1185">Reference proteome</keyword>